<comment type="caution">
    <text evidence="9">The sequence shown here is derived from an EMBL/GenBank/DDBJ whole genome shotgun (WGS) entry which is preliminary data.</text>
</comment>
<feature type="transmembrane region" description="Helical" evidence="8">
    <location>
        <begin position="113"/>
        <end position="131"/>
    </location>
</feature>
<evidence type="ECO:0000256" key="3">
    <source>
        <dbReference type="ARBA" id="ARBA00022448"/>
    </source>
</evidence>
<feature type="transmembrane region" description="Helical" evidence="8">
    <location>
        <begin position="152"/>
        <end position="169"/>
    </location>
</feature>
<comment type="similarity">
    <text evidence="2">Belongs to the nicotinamide ribonucleoside (NR) uptake permease (TC 4.B.1) family.</text>
</comment>
<evidence type="ECO:0000256" key="6">
    <source>
        <dbReference type="ARBA" id="ARBA00022989"/>
    </source>
</evidence>
<evidence type="ECO:0000256" key="5">
    <source>
        <dbReference type="ARBA" id="ARBA00022692"/>
    </source>
</evidence>
<feature type="transmembrane region" description="Helical" evidence="8">
    <location>
        <begin position="63"/>
        <end position="83"/>
    </location>
</feature>
<dbReference type="GO" id="GO:0034257">
    <property type="term" value="F:nicotinamide riboside transmembrane transporter activity"/>
    <property type="evidence" value="ECO:0007669"/>
    <property type="project" value="InterPro"/>
</dbReference>
<evidence type="ECO:0000313" key="9">
    <source>
        <dbReference type="EMBL" id="GAX04887.1"/>
    </source>
</evidence>
<evidence type="ECO:0000256" key="7">
    <source>
        <dbReference type="ARBA" id="ARBA00023136"/>
    </source>
</evidence>
<evidence type="ECO:0000256" key="2">
    <source>
        <dbReference type="ARBA" id="ARBA00006669"/>
    </source>
</evidence>
<keyword evidence="6 8" id="KW-1133">Transmembrane helix</keyword>
<dbReference type="EMBL" id="BCMI01000001">
    <property type="protein sequence ID" value="GAX04887.1"/>
    <property type="molecule type" value="Genomic_DNA"/>
</dbReference>
<feature type="transmembrane region" description="Helical" evidence="8">
    <location>
        <begin position="189"/>
        <end position="206"/>
    </location>
</feature>
<evidence type="ECO:0000256" key="1">
    <source>
        <dbReference type="ARBA" id="ARBA00004651"/>
    </source>
</evidence>
<accession>A0A1Z5ISY8</accession>
<keyword evidence="3" id="KW-0813">Transport</keyword>
<evidence type="ECO:0000256" key="8">
    <source>
        <dbReference type="SAM" id="Phobius"/>
    </source>
</evidence>
<protein>
    <submittedName>
        <fullName evidence="9">Nicotinamide mononucleotide transporter</fullName>
    </submittedName>
</protein>
<dbReference type="Pfam" id="PF04973">
    <property type="entry name" value="NMN_transporter"/>
    <property type="match status" value="1"/>
</dbReference>
<feature type="transmembrane region" description="Helical" evidence="8">
    <location>
        <begin position="33"/>
        <end position="51"/>
    </location>
</feature>
<sequence>MENKGIWRDGLVRAFHPKYLFSDLFDVSGGKRLYLLFLLAIQLVSFFVIFSNGQFHLQVNPTIINMVSLLAAVTGVFSVVLVANGRITNYFWGVVESLAYIYVSFDSHLYGEVYLNLFFITMDFIGIYQWSKADHQKNQKHTEKVISRAMSVRGWLLLTISILVAWWLLSQFLLRVPFITPQLDPHPYVDSMSTVLQVFAMILMAFRFGASQWTLWNISHIAELILWTVNFNPVMLALWIAFSINSIYGFYVWTFKLTDRTNQKKEAAL</sequence>
<reference evidence="9 10" key="1">
    <citation type="submission" date="2015-11" db="EMBL/GenBank/DDBJ databases">
        <title>Draft genome sequences of new species of the genus Lactobacillus isolated from orchardgrass silage.</title>
        <authorList>
            <person name="Tohno M."/>
            <person name="Tanizawa Y."/>
            <person name="Arita M."/>
        </authorList>
    </citation>
    <scope>NUCLEOTIDE SEQUENCE [LARGE SCALE GENOMIC DNA]</scope>
    <source>
        <strain evidence="9 10">IWT25</strain>
    </source>
</reference>
<keyword evidence="4" id="KW-1003">Cell membrane</keyword>
<evidence type="ECO:0000313" key="10">
    <source>
        <dbReference type="Proteomes" id="UP000198414"/>
    </source>
</evidence>
<dbReference type="GO" id="GO:0005886">
    <property type="term" value="C:plasma membrane"/>
    <property type="evidence" value="ECO:0007669"/>
    <property type="project" value="UniProtKB-SubCell"/>
</dbReference>
<feature type="transmembrane region" description="Helical" evidence="8">
    <location>
        <begin position="236"/>
        <end position="255"/>
    </location>
</feature>
<dbReference type="PANTHER" id="PTHR36122:SF2">
    <property type="entry name" value="NICOTINAMIDE RIBOSIDE TRANSPORTER PNUC"/>
    <property type="match status" value="1"/>
</dbReference>
<dbReference type="NCBIfam" id="TIGR01528">
    <property type="entry name" value="NMN_trans_PnuC"/>
    <property type="match status" value="1"/>
</dbReference>
<dbReference type="Proteomes" id="UP000198414">
    <property type="component" value="Unassembled WGS sequence"/>
</dbReference>
<evidence type="ECO:0000256" key="4">
    <source>
        <dbReference type="ARBA" id="ARBA00022475"/>
    </source>
</evidence>
<dbReference type="PANTHER" id="PTHR36122">
    <property type="entry name" value="NICOTINAMIDE RIBOSIDE TRANSPORTER PNUC"/>
    <property type="match status" value="1"/>
</dbReference>
<keyword evidence="5 8" id="KW-0812">Transmembrane</keyword>
<organism evidence="9 10">
    <name type="scientific">Secundilactobacillus pentosiphilus</name>
    <dbReference type="NCBI Taxonomy" id="1714682"/>
    <lineage>
        <taxon>Bacteria</taxon>
        <taxon>Bacillati</taxon>
        <taxon>Bacillota</taxon>
        <taxon>Bacilli</taxon>
        <taxon>Lactobacillales</taxon>
        <taxon>Lactobacillaceae</taxon>
        <taxon>Secundilactobacillus</taxon>
    </lineage>
</organism>
<dbReference type="AlphaFoldDB" id="A0A1Z5ISY8"/>
<proteinExistence type="inferred from homology"/>
<dbReference type="InterPro" id="IPR006419">
    <property type="entry name" value="NMN_transpt_PnuC"/>
</dbReference>
<keyword evidence="7 8" id="KW-0472">Membrane</keyword>
<dbReference type="OrthoDB" id="9791248at2"/>
<name>A0A1Z5ISY8_9LACO</name>
<gene>
    <name evidence="9" type="primary">pnuC</name>
    <name evidence="9" type="ORF">IWT25_00181</name>
</gene>
<dbReference type="RefSeq" id="WP_089120311.1">
    <property type="nucleotide sequence ID" value="NZ_BCMI01000001.1"/>
</dbReference>
<comment type="subcellular location">
    <subcellularLocation>
        <location evidence="1">Cell membrane</location>
        <topology evidence="1">Multi-pass membrane protein</topology>
    </subcellularLocation>
</comment>